<dbReference type="EMBL" id="VEPZ02000032">
    <property type="protein sequence ID" value="KAE8735460.1"/>
    <property type="molecule type" value="Genomic_DNA"/>
</dbReference>
<feature type="domain" description="Pleckstrin-like plant" evidence="3">
    <location>
        <begin position="310"/>
        <end position="409"/>
    </location>
</feature>
<comment type="caution">
    <text evidence="4">The sequence shown here is derived from an EMBL/GenBank/DDBJ whole genome shotgun (WGS) entry which is preliminary data.</text>
</comment>
<name>A0A6A3D1J0_HIBSY</name>
<dbReference type="PANTHER" id="PTHR31351">
    <property type="entry name" value="EXPRESSED PROTEIN"/>
    <property type="match status" value="1"/>
</dbReference>
<proteinExistence type="predicted"/>
<keyword evidence="5" id="KW-1185">Reference proteome</keyword>
<sequence length="731" mass="81516">MLNAKRVVYIEYPFNHSLLNSIPEIFPSLPPNSMDSKSISSPSEACPETMDFLSRTWCDFAVQALQPEVHDRSVIVVDNPIKTFESDSPMSLTRMEKSTKTDATDFKSSLPPWKSNDVKSWIWMQQAMHPELNYNSCFRKKWMPWKISPFKGISIKTWLKEIKAKRKEEDRLQRAEVHAAMSVAGLAAALAAIAAENSKRNDCNPAKEAVIASAAALVAAQCVKVAEAMGAKEQQLGSVIGSAMSGTSASDILTLTASANTSLKGVATLKARTGCKNRFNNSAPILPIEDTDDFPFEFEKCRSMLAKGTELGVETPDGKYKFRSVSIVLDGESKVILKLRKLSLLKSKKECIVLDLHAELYRDPEADEMTDTCYLIVFTTSSGTIKIDMVDDYQCYKTWATTISHMLMLPSKQGLQIRLLGTRNDPPQGITFSATLGVTSPSFVLSDSWTRSKLFSWMLNFRNNIKKSEILWFYFSGVKSGIMSITRGITSSDVTFNELKCLVKASSFNCRNRPHVDPLKVGDGETSAVAQATDSFNDEKGGFRLLSGLEKKKENNEEVSKNNWEMKIKDLAALVKQGQDETNSPKWWENQENRIIALESRMATNQGYVEELLKILTGRTGEQEHSAGEQVQSHDTSKNKEKSLVLVTVVNEKSRFTYKTDEPGILKTKSDVCLALKNSSRPESQMGENNDSMAKNSSRPQIWSNAVKLLNLSRLLSRILRVKHSHAKSST</sequence>
<dbReference type="Pfam" id="PF08458">
    <property type="entry name" value="PH_2"/>
    <property type="match status" value="1"/>
</dbReference>
<dbReference type="Proteomes" id="UP000436088">
    <property type="component" value="Unassembled WGS sequence"/>
</dbReference>
<protein>
    <submittedName>
        <fullName evidence="4">Uncharacterized protein</fullName>
    </submittedName>
</protein>
<feature type="region of interest" description="Disordered" evidence="1">
    <location>
        <begin position="620"/>
        <end position="639"/>
    </location>
</feature>
<evidence type="ECO:0000313" key="5">
    <source>
        <dbReference type="Proteomes" id="UP000436088"/>
    </source>
</evidence>
<evidence type="ECO:0000259" key="3">
    <source>
        <dbReference type="Pfam" id="PF08458"/>
    </source>
</evidence>
<organism evidence="4 5">
    <name type="scientific">Hibiscus syriacus</name>
    <name type="common">Rose of Sharon</name>
    <dbReference type="NCBI Taxonomy" id="106335"/>
    <lineage>
        <taxon>Eukaryota</taxon>
        <taxon>Viridiplantae</taxon>
        <taxon>Streptophyta</taxon>
        <taxon>Embryophyta</taxon>
        <taxon>Tracheophyta</taxon>
        <taxon>Spermatophyta</taxon>
        <taxon>Magnoliopsida</taxon>
        <taxon>eudicotyledons</taxon>
        <taxon>Gunneridae</taxon>
        <taxon>Pentapetalae</taxon>
        <taxon>rosids</taxon>
        <taxon>malvids</taxon>
        <taxon>Malvales</taxon>
        <taxon>Malvaceae</taxon>
        <taxon>Malvoideae</taxon>
        <taxon>Hibiscus</taxon>
    </lineage>
</organism>
<evidence type="ECO:0000313" key="4">
    <source>
        <dbReference type="EMBL" id="KAE8735460.1"/>
    </source>
</evidence>
<feature type="region of interest" description="Disordered" evidence="1">
    <location>
        <begin position="679"/>
        <end position="698"/>
    </location>
</feature>
<evidence type="ECO:0000259" key="2">
    <source>
        <dbReference type="Pfam" id="PF05703"/>
    </source>
</evidence>
<dbReference type="InterPro" id="IPR040269">
    <property type="entry name" value="VAB"/>
</dbReference>
<reference evidence="4" key="1">
    <citation type="submission" date="2019-09" db="EMBL/GenBank/DDBJ databases">
        <title>Draft genome information of white flower Hibiscus syriacus.</title>
        <authorList>
            <person name="Kim Y.-M."/>
        </authorList>
    </citation>
    <scope>NUCLEOTIDE SEQUENCE [LARGE SCALE GENOMIC DNA]</scope>
    <source>
        <strain evidence="4">YM2019G1</strain>
    </source>
</reference>
<dbReference type="AlphaFoldDB" id="A0A6A3D1J0"/>
<gene>
    <name evidence="4" type="ORF">F3Y22_tig00000340pilonHSYRG00434</name>
</gene>
<accession>A0A6A3D1J0</accession>
<dbReference type="InterPro" id="IPR008546">
    <property type="entry name" value="VAN3-bd-like_auxin_canal"/>
</dbReference>
<dbReference type="Pfam" id="PF05703">
    <property type="entry name" value="Auxin_canalis"/>
    <property type="match status" value="1"/>
</dbReference>
<dbReference type="PANTHER" id="PTHR31351:SF25">
    <property type="entry name" value="AUXIN CANALIZATION PROTEIN (DUF828)"/>
    <property type="match status" value="1"/>
</dbReference>
<evidence type="ECO:0000256" key="1">
    <source>
        <dbReference type="SAM" id="MobiDB-lite"/>
    </source>
</evidence>
<dbReference type="InterPro" id="IPR013666">
    <property type="entry name" value="PH_pln"/>
</dbReference>
<feature type="domain" description="VAN3-binding protein-like auxin canalisation" evidence="2">
    <location>
        <begin position="46"/>
        <end position="290"/>
    </location>
</feature>